<gene>
    <name evidence="1" type="ordered locus">AciX9_4461</name>
</gene>
<sequence length="150" mass="16423">MEFDLQAALPQLLPKAIAWAEAQARRVTETGEALSEAGTVTARRVGVEHPELIRILLVEELPLPDEPSLRGAAVFTGLIGPHMAGLTLGHSILIVKGALDLRLFSHECRHVHQYEQHGSISVFLPVYLQQIATVGYANAPLEQDARAYEQ</sequence>
<reference evidence="2" key="1">
    <citation type="submission" date="2011-01" db="EMBL/GenBank/DDBJ databases">
        <title>Complete sequence of plasmid3 of Acidobacterium sp. MP5ACTX9.</title>
        <authorList>
            <consortium name="US DOE Joint Genome Institute"/>
            <person name="Lucas S."/>
            <person name="Copeland A."/>
            <person name="Lapidus A."/>
            <person name="Cheng J.-F."/>
            <person name="Goodwin L."/>
            <person name="Pitluck S."/>
            <person name="Teshima H."/>
            <person name="Detter J.C."/>
            <person name="Han C."/>
            <person name="Tapia R."/>
            <person name="Land M."/>
            <person name="Hauser L."/>
            <person name="Kyrpides N."/>
            <person name="Ivanova N."/>
            <person name="Ovchinnikova G."/>
            <person name="Pagani I."/>
            <person name="Rawat S.R."/>
            <person name="Mannisto M."/>
            <person name="Haggblom M.M."/>
            <person name="Woyke T."/>
        </authorList>
    </citation>
    <scope>NUCLEOTIDE SEQUENCE [LARGE SCALE GENOMIC DNA]</scope>
    <source>
        <strain evidence="2">MP5ACTX9</strain>
        <plasmid evidence="2">Plasmid pACIX903</plasmid>
    </source>
</reference>
<evidence type="ECO:0000313" key="2">
    <source>
        <dbReference type="Proteomes" id="UP000000343"/>
    </source>
</evidence>
<name>E8X7H3_GRATM</name>
<accession>E8X7H3</accession>
<dbReference type="Proteomes" id="UP000000343">
    <property type="component" value="Plasmid pACIX903"/>
</dbReference>
<dbReference type="OrthoDB" id="196110at2"/>
<dbReference type="EMBL" id="CP002483">
    <property type="protein sequence ID" value="ADW71407.1"/>
    <property type="molecule type" value="Genomic_DNA"/>
</dbReference>
<organism evidence="2">
    <name type="scientific">Granulicella tundricola (strain ATCC BAA-1859 / DSM 23138 / MP5ACTX9)</name>
    <dbReference type="NCBI Taxonomy" id="1198114"/>
    <lineage>
        <taxon>Bacteria</taxon>
        <taxon>Pseudomonadati</taxon>
        <taxon>Acidobacteriota</taxon>
        <taxon>Terriglobia</taxon>
        <taxon>Terriglobales</taxon>
        <taxon>Acidobacteriaceae</taxon>
        <taxon>Granulicella</taxon>
    </lineage>
</organism>
<keyword evidence="1" id="KW-0614">Plasmid</keyword>
<dbReference type="KEGG" id="acm:AciX9_4461"/>
<evidence type="ECO:0000313" key="1">
    <source>
        <dbReference type="EMBL" id="ADW71407.1"/>
    </source>
</evidence>
<proteinExistence type="predicted"/>
<dbReference type="HOGENOM" id="CLU_118469_0_0_0"/>
<protein>
    <recommendedName>
        <fullName evidence="3">DUF4157 domain-containing protein</fullName>
    </recommendedName>
</protein>
<evidence type="ECO:0008006" key="3">
    <source>
        <dbReference type="Google" id="ProtNLM"/>
    </source>
</evidence>
<dbReference type="AlphaFoldDB" id="E8X7H3"/>
<keyword evidence="2" id="KW-1185">Reference proteome</keyword>
<dbReference type="RefSeq" id="WP_013573126.1">
    <property type="nucleotide sequence ID" value="NC_015058.1"/>
</dbReference>
<geneLocation type="plasmid" evidence="1 2">
    <name>pACIX903</name>
</geneLocation>